<keyword evidence="2" id="KW-1133">Transmembrane helix</keyword>
<accession>A0A0R1J3E0</accession>
<dbReference type="InterPro" id="IPR043747">
    <property type="entry name" value="DUF5692"/>
</dbReference>
<dbReference type="OrthoDB" id="7054801at2"/>
<dbReference type="STRING" id="1423811.FC72_GL000148"/>
<evidence type="ECO:0000313" key="3">
    <source>
        <dbReference type="EMBL" id="KRK65704.1"/>
    </source>
</evidence>
<feature type="transmembrane region" description="Helical" evidence="2">
    <location>
        <begin position="225"/>
        <end position="247"/>
    </location>
</feature>
<keyword evidence="4" id="KW-1185">Reference proteome</keyword>
<feature type="transmembrane region" description="Helical" evidence="2">
    <location>
        <begin position="34"/>
        <end position="53"/>
    </location>
</feature>
<dbReference type="PATRIC" id="fig|1423811.3.peg.147"/>
<feature type="compositionally biased region" description="Polar residues" evidence="1">
    <location>
        <begin position="316"/>
        <end position="327"/>
    </location>
</feature>
<comment type="caution">
    <text evidence="3">The sequence shown here is derived from an EMBL/GenBank/DDBJ whole genome shotgun (WGS) entry which is preliminary data.</text>
</comment>
<feature type="transmembrane region" description="Helical" evidence="2">
    <location>
        <begin position="96"/>
        <end position="113"/>
    </location>
</feature>
<sequence length="327" mass="36715">MFLFQNITAIDWVMWIAVIAALMLLNEAARANKWVGLTLFVAVPIILTIFVWPRTAGAGSSTGTWFHWVKVYSALAGCLGFMALRFIPKLQNNKWMLMFPPIILSVNIMEAVFRDFQVYGLHGMVDGVFMNGGAWNIMNGIAGIINIITITGWMGIIVSRDKQKDMIWPDQIWPWIIAYDLWNFAYVYNCVGDHSFYAGAALLLSCTFAAFFIKKGSWLQARAQTLAFWMMFTMSFPAFVTDSQFAVQSSHNSTALMTVSAIALLANVLVLVLHVYRVIKLHRNPLKDSVYAGTKAHDKVLEDNLNKEKDSDKLNSTDSDSVDSSLI</sequence>
<dbReference type="RefSeq" id="WP_057763750.1">
    <property type="nucleotide sequence ID" value="NZ_AZDG01000001.1"/>
</dbReference>
<name>A0A0R1J3E0_9LACO</name>
<feature type="transmembrane region" description="Helical" evidence="2">
    <location>
        <begin position="65"/>
        <end position="84"/>
    </location>
</feature>
<feature type="transmembrane region" description="Helical" evidence="2">
    <location>
        <begin position="171"/>
        <end position="188"/>
    </location>
</feature>
<gene>
    <name evidence="3" type="ORF">FC72_GL000148</name>
</gene>
<keyword evidence="2" id="KW-0812">Transmembrane</keyword>
<feature type="transmembrane region" description="Helical" evidence="2">
    <location>
        <begin position="194"/>
        <end position="213"/>
    </location>
</feature>
<evidence type="ECO:0000313" key="4">
    <source>
        <dbReference type="Proteomes" id="UP000050929"/>
    </source>
</evidence>
<organism evidence="3 4">
    <name type="scientific">Companilactobacillus tucceti DSM 20183</name>
    <dbReference type="NCBI Taxonomy" id="1423811"/>
    <lineage>
        <taxon>Bacteria</taxon>
        <taxon>Bacillati</taxon>
        <taxon>Bacillota</taxon>
        <taxon>Bacilli</taxon>
        <taxon>Lactobacillales</taxon>
        <taxon>Lactobacillaceae</taxon>
        <taxon>Companilactobacillus</taxon>
    </lineage>
</organism>
<evidence type="ECO:0000256" key="2">
    <source>
        <dbReference type="SAM" id="Phobius"/>
    </source>
</evidence>
<keyword evidence="2" id="KW-0472">Membrane</keyword>
<protein>
    <submittedName>
        <fullName evidence="3">Uncharacterized protein</fullName>
    </submittedName>
</protein>
<feature type="transmembrane region" description="Helical" evidence="2">
    <location>
        <begin position="133"/>
        <end position="159"/>
    </location>
</feature>
<evidence type="ECO:0000256" key="1">
    <source>
        <dbReference type="SAM" id="MobiDB-lite"/>
    </source>
</evidence>
<dbReference type="Proteomes" id="UP000050929">
    <property type="component" value="Unassembled WGS sequence"/>
</dbReference>
<dbReference type="EMBL" id="AZDG01000001">
    <property type="protein sequence ID" value="KRK65704.1"/>
    <property type="molecule type" value="Genomic_DNA"/>
</dbReference>
<feature type="transmembrane region" description="Helical" evidence="2">
    <location>
        <begin position="253"/>
        <end position="276"/>
    </location>
</feature>
<dbReference type="Pfam" id="PF18948">
    <property type="entry name" value="DUF5692"/>
    <property type="match status" value="1"/>
</dbReference>
<proteinExistence type="predicted"/>
<feature type="region of interest" description="Disordered" evidence="1">
    <location>
        <begin position="307"/>
        <end position="327"/>
    </location>
</feature>
<feature type="transmembrane region" description="Helical" evidence="2">
    <location>
        <begin position="6"/>
        <end position="25"/>
    </location>
</feature>
<reference evidence="3 4" key="1">
    <citation type="journal article" date="2015" name="Genome Announc.">
        <title>Expanding the biotechnology potential of lactobacilli through comparative genomics of 213 strains and associated genera.</title>
        <authorList>
            <person name="Sun Z."/>
            <person name="Harris H.M."/>
            <person name="McCann A."/>
            <person name="Guo C."/>
            <person name="Argimon S."/>
            <person name="Zhang W."/>
            <person name="Yang X."/>
            <person name="Jeffery I.B."/>
            <person name="Cooney J.C."/>
            <person name="Kagawa T.F."/>
            <person name="Liu W."/>
            <person name="Song Y."/>
            <person name="Salvetti E."/>
            <person name="Wrobel A."/>
            <person name="Rasinkangas P."/>
            <person name="Parkhill J."/>
            <person name="Rea M.C."/>
            <person name="O'Sullivan O."/>
            <person name="Ritari J."/>
            <person name="Douillard F.P."/>
            <person name="Paul Ross R."/>
            <person name="Yang R."/>
            <person name="Briner A.E."/>
            <person name="Felis G.E."/>
            <person name="de Vos W.M."/>
            <person name="Barrangou R."/>
            <person name="Klaenhammer T.R."/>
            <person name="Caufield P.W."/>
            <person name="Cui Y."/>
            <person name="Zhang H."/>
            <person name="O'Toole P.W."/>
        </authorList>
    </citation>
    <scope>NUCLEOTIDE SEQUENCE [LARGE SCALE GENOMIC DNA]</scope>
    <source>
        <strain evidence="3 4">DSM 20183</strain>
    </source>
</reference>
<dbReference type="AlphaFoldDB" id="A0A0R1J3E0"/>